<evidence type="ECO:0000313" key="2">
    <source>
        <dbReference type="Proteomes" id="UP000190235"/>
    </source>
</evidence>
<sequence>MQEVSPINRSYFLLKLTLLIAVFFLFVIPASAQEEIEEIEHYAQTYVGEAFHFDGKTIRFKEVLSDSRCPSDVTCVWAGEAKILIEIFKNEKLVGEEIISSLSQELSLAKFFQGNFSLNAIALTPYPKTSRKIKTSDYRLKFKVTEMLEN</sequence>
<keyword evidence="2" id="KW-1185">Reference proteome</keyword>
<reference evidence="2" key="1">
    <citation type="submission" date="2016-11" db="EMBL/GenBank/DDBJ databases">
        <authorList>
            <person name="Varghese N."/>
            <person name="Submissions S."/>
        </authorList>
    </citation>
    <scope>NUCLEOTIDE SEQUENCE [LARGE SCALE GENOMIC DNA]</scope>
    <source>
        <strain evidence="2">ACAM 48</strain>
    </source>
</reference>
<gene>
    <name evidence="1" type="ORF">SAMN05878281_2557</name>
</gene>
<evidence type="ECO:0000313" key="1">
    <source>
        <dbReference type="EMBL" id="SHM91868.1"/>
    </source>
</evidence>
<dbReference type="AlphaFoldDB" id="A0A1M7MMZ7"/>
<proteinExistence type="predicted"/>
<protein>
    <submittedName>
        <fullName evidence="1">Uncharacterized protein</fullName>
    </submittedName>
</protein>
<name>A0A1M7MMZ7_9FLAO</name>
<dbReference type="STRING" id="143223.SAMN05878281_2557"/>
<accession>A0A1M7MMZ7</accession>
<organism evidence="1 2">
    <name type="scientific">Salegentibacter salegens</name>
    <dbReference type="NCBI Taxonomy" id="143223"/>
    <lineage>
        <taxon>Bacteria</taxon>
        <taxon>Pseudomonadati</taxon>
        <taxon>Bacteroidota</taxon>
        <taxon>Flavobacteriia</taxon>
        <taxon>Flavobacteriales</taxon>
        <taxon>Flavobacteriaceae</taxon>
        <taxon>Salegentibacter</taxon>
    </lineage>
</organism>
<dbReference type="Proteomes" id="UP000190235">
    <property type="component" value="Chromosome I"/>
</dbReference>
<dbReference type="EMBL" id="LT670848">
    <property type="protein sequence ID" value="SHM91868.1"/>
    <property type="molecule type" value="Genomic_DNA"/>
</dbReference>